<gene>
    <name evidence="2" type="ORF">ACFSDE_10120</name>
</gene>
<reference evidence="3" key="1">
    <citation type="journal article" date="2019" name="Int. J. Syst. Evol. Microbiol.">
        <title>The Global Catalogue of Microorganisms (GCM) 10K type strain sequencing project: providing services to taxonomists for standard genome sequencing and annotation.</title>
        <authorList>
            <consortium name="The Broad Institute Genomics Platform"/>
            <consortium name="The Broad Institute Genome Sequencing Center for Infectious Disease"/>
            <person name="Wu L."/>
            <person name="Ma J."/>
        </authorList>
    </citation>
    <scope>NUCLEOTIDE SEQUENCE [LARGE SCALE GENOMIC DNA]</scope>
    <source>
        <strain evidence="3">CGMCC 1.12477</strain>
    </source>
</reference>
<comment type="caution">
    <text evidence="2">The sequence shown here is derived from an EMBL/GenBank/DDBJ whole genome shotgun (WGS) entry which is preliminary data.</text>
</comment>
<evidence type="ECO:0000313" key="2">
    <source>
        <dbReference type="EMBL" id="MFD1947149.1"/>
    </source>
</evidence>
<keyword evidence="3" id="KW-1185">Reference proteome</keyword>
<dbReference type="RefSeq" id="WP_343917970.1">
    <property type="nucleotide sequence ID" value="NZ_BAAAJT010000002.1"/>
</dbReference>
<accession>A0ABW4TNT7</accession>
<feature type="domain" description="VOC" evidence="1">
    <location>
        <begin position="8"/>
        <end position="125"/>
    </location>
</feature>
<dbReference type="InterPro" id="IPR029068">
    <property type="entry name" value="Glyas_Bleomycin-R_OHBP_Dase"/>
</dbReference>
<proteinExistence type="predicted"/>
<dbReference type="Proteomes" id="UP001597351">
    <property type="component" value="Unassembled WGS sequence"/>
</dbReference>
<dbReference type="Pfam" id="PF00903">
    <property type="entry name" value="Glyoxalase"/>
    <property type="match status" value="1"/>
</dbReference>
<protein>
    <submittedName>
        <fullName evidence="2">VOC family protein</fullName>
    </submittedName>
</protein>
<organism evidence="2 3">
    <name type="scientific">Nocardioides aestuarii</name>
    <dbReference type="NCBI Taxonomy" id="252231"/>
    <lineage>
        <taxon>Bacteria</taxon>
        <taxon>Bacillati</taxon>
        <taxon>Actinomycetota</taxon>
        <taxon>Actinomycetes</taxon>
        <taxon>Propionibacteriales</taxon>
        <taxon>Nocardioidaceae</taxon>
        <taxon>Nocardioides</taxon>
    </lineage>
</organism>
<dbReference type="EMBL" id="JBHUGD010000003">
    <property type="protein sequence ID" value="MFD1947149.1"/>
    <property type="molecule type" value="Genomic_DNA"/>
</dbReference>
<evidence type="ECO:0000259" key="1">
    <source>
        <dbReference type="PROSITE" id="PS51819"/>
    </source>
</evidence>
<evidence type="ECO:0000313" key="3">
    <source>
        <dbReference type="Proteomes" id="UP001597351"/>
    </source>
</evidence>
<dbReference type="Gene3D" id="3.10.180.10">
    <property type="entry name" value="2,3-Dihydroxybiphenyl 1,2-Dioxygenase, domain 1"/>
    <property type="match status" value="1"/>
</dbReference>
<sequence>MDAGRDTGLVQVAQRAEDLERATRWYAELLGREPLAAYDPPGLVFFDLGRTRLLLETRAPSAVLYLRVDDVDAEVERLRARGVVVTGEPHAIFRHDDDTLGPAGHEEWQAFVQDSEGNSVGLVELRPVAG</sequence>
<dbReference type="InterPro" id="IPR004360">
    <property type="entry name" value="Glyas_Fos-R_dOase_dom"/>
</dbReference>
<dbReference type="PROSITE" id="PS51819">
    <property type="entry name" value="VOC"/>
    <property type="match status" value="1"/>
</dbReference>
<dbReference type="InterPro" id="IPR037523">
    <property type="entry name" value="VOC_core"/>
</dbReference>
<dbReference type="SUPFAM" id="SSF54593">
    <property type="entry name" value="Glyoxalase/Bleomycin resistance protein/Dihydroxybiphenyl dioxygenase"/>
    <property type="match status" value="1"/>
</dbReference>
<name>A0ABW4TNT7_9ACTN</name>